<keyword evidence="3" id="KW-1185">Reference proteome</keyword>
<dbReference type="SUPFAM" id="SSF56601">
    <property type="entry name" value="beta-lactamase/transpeptidase-like"/>
    <property type="match status" value="1"/>
</dbReference>
<evidence type="ECO:0008006" key="4">
    <source>
        <dbReference type="Google" id="ProtNLM"/>
    </source>
</evidence>
<evidence type="ECO:0000313" key="2">
    <source>
        <dbReference type="EMBL" id="MCJ7858853.1"/>
    </source>
</evidence>
<dbReference type="EMBL" id="JALIEA010000013">
    <property type="protein sequence ID" value="MCJ7858853.1"/>
    <property type="molecule type" value="Genomic_DNA"/>
</dbReference>
<keyword evidence="1" id="KW-0812">Transmembrane</keyword>
<organism evidence="2 3">
    <name type="scientific">Corynebacterium kalidii</name>
    <dbReference type="NCBI Taxonomy" id="2931982"/>
    <lineage>
        <taxon>Bacteria</taxon>
        <taxon>Bacillati</taxon>
        <taxon>Actinomycetota</taxon>
        <taxon>Actinomycetes</taxon>
        <taxon>Mycobacteriales</taxon>
        <taxon>Corynebacteriaceae</taxon>
        <taxon>Corynebacterium</taxon>
    </lineage>
</organism>
<evidence type="ECO:0000256" key="1">
    <source>
        <dbReference type="SAM" id="Phobius"/>
    </source>
</evidence>
<protein>
    <recommendedName>
        <fullName evidence="4">Serine hydrolase</fullName>
    </recommendedName>
</protein>
<keyword evidence="1" id="KW-1133">Transmembrane helix</keyword>
<keyword evidence="1" id="KW-0472">Membrane</keyword>
<sequence length="326" mass="33942">MAVVRRRTTGTHHRAAETQTNPLSLWVVGGLLLAILSAAVFLNGLSADDGDEAERRQRALEQDVAASSAPTAEQEAESIRVALAAVTDEIGAEFGVTTGATMRAGGGIVHVGELQEARALSSVKVPVSIAAVQKSLRDGRPVEDLVPDIDRAITVSDNDAALRLWQTLGDDDEADAAELGAVLGQGGDPTDTTVDWSRDDYEGFGDIVWTLDHQAIFANQMACVLGSGQVLDAMGRLSDEHRTGLGQLEGARVKGGWGDTADGSFILREFGLVGPVGAQVPVAVAVIPEDGQEETARAAVSEMARRIAPLVDEASANGGAAECQVG</sequence>
<feature type="transmembrane region" description="Helical" evidence="1">
    <location>
        <begin position="23"/>
        <end position="45"/>
    </location>
</feature>
<comment type="caution">
    <text evidence="2">The sequence shown here is derived from an EMBL/GenBank/DDBJ whole genome shotgun (WGS) entry which is preliminary data.</text>
</comment>
<evidence type="ECO:0000313" key="3">
    <source>
        <dbReference type="Proteomes" id="UP001139207"/>
    </source>
</evidence>
<dbReference type="AlphaFoldDB" id="A0A9X2AZI1"/>
<dbReference type="Gene3D" id="3.40.710.10">
    <property type="entry name" value="DD-peptidase/beta-lactamase superfamily"/>
    <property type="match status" value="1"/>
</dbReference>
<gene>
    <name evidence="2" type="ORF">MUN33_09010</name>
</gene>
<name>A0A9X2AZI1_9CORY</name>
<reference evidence="2" key="1">
    <citation type="submission" date="2022-04" db="EMBL/GenBank/DDBJ databases">
        <title>Corynebacterium kalidii LD5P10.</title>
        <authorList>
            <person name="Sun J.Q."/>
        </authorList>
    </citation>
    <scope>NUCLEOTIDE SEQUENCE</scope>
    <source>
        <strain evidence="2">LD5P10</strain>
    </source>
</reference>
<dbReference type="Proteomes" id="UP001139207">
    <property type="component" value="Unassembled WGS sequence"/>
</dbReference>
<accession>A0A9X2AZI1</accession>
<dbReference type="InterPro" id="IPR012338">
    <property type="entry name" value="Beta-lactam/transpept-like"/>
</dbReference>
<dbReference type="RefSeq" id="WP_244804587.1">
    <property type="nucleotide sequence ID" value="NZ_JALIEA010000013.1"/>
</dbReference>
<proteinExistence type="predicted"/>